<evidence type="ECO:0000256" key="2">
    <source>
        <dbReference type="ARBA" id="ARBA00022729"/>
    </source>
</evidence>
<evidence type="ECO:0000256" key="4">
    <source>
        <dbReference type="SAM" id="SignalP"/>
    </source>
</evidence>
<feature type="domain" description="NodB homology" evidence="5">
    <location>
        <begin position="134"/>
        <end position="368"/>
    </location>
</feature>
<dbReference type="InterPro" id="IPR002509">
    <property type="entry name" value="NODB_dom"/>
</dbReference>
<reference evidence="6 7" key="1">
    <citation type="submission" date="2021-01" db="EMBL/GenBank/DDBJ databases">
        <title>Genomic Encyclopedia of Type Strains, Phase IV (KMG-IV): sequencing the most valuable type-strain genomes for metagenomic binning, comparative biology and taxonomic classification.</title>
        <authorList>
            <person name="Goeker M."/>
        </authorList>
    </citation>
    <scope>NUCLEOTIDE SEQUENCE [LARGE SCALE GENOMIC DNA]</scope>
    <source>
        <strain evidence="6 7">DSM 25890</strain>
    </source>
</reference>
<gene>
    <name evidence="6" type="ORF">JOC73_002911</name>
</gene>
<dbReference type="SUPFAM" id="SSF88713">
    <property type="entry name" value="Glycoside hydrolase/deacetylase"/>
    <property type="match status" value="1"/>
</dbReference>
<evidence type="ECO:0000256" key="3">
    <source>
        <dbReference type="SAM" id="MobiDB-lite"/>
    </source>
</evidence>
<comment type="caution">
    <text evidence="6">The sequence shown here is derived from an EMBL/GenBank/DDBJ whole genome shotgun (WGS) entry which is preliminary data.</text>
</comment>
<dbReference type="CDD" id="cd10972">
    <property type="entry name" value="CE4_DAC_u3_5s"/>
    <property type="match status" value="1"/>
</dbReference>
<feature type="compositionally biased region" description="Acidic residues" evidence="3">
    <location>
        <begin position="45"/>
        <end position="61"/>
    </location>
</feature>
<proteinExistence type="predicted"/>
<accession>A0ABS2NUS0</accession>
<keyword evidence="2 4" id="KW-0732">Signal</keyword>
<keyword evidence="7" id="KW-1185">Reference proteome</keyword>
<feature type="chain" id="PRO_5045952611" evidence="4">
    <location>
        <begin position="24"/>
        <end position="371"/>
    </location>
</feature>
<evidence type="ECO:0000259" key="5">
    <source>
        <dbReference type="PROSITE" id="PS51677"/>
    </source>
</evidence>
<dbReference type="PROSITE" id="PS51257">
    <property type="entry name" value="PROKAR_LIPOPROTEIN"/>
    <property type="match status" value="1"/>
</dbReference>
<dbReference type="PROSITE" id="PS51677">
    <property type="entry name" value="NODB"/>
    <property type="match status" value="1"/>
</dbReference>
<feature type="signal peptide" evidence="4">
    <location>
        <begin position="1"/>
        <end position="23"/>
    </location>
</feature>
<feature type="region of interest" description="Disordered" evidence="3">
    <location>
        <begin position="26"/>
        <end position="61"/>
    </location>
</feature>
<dbReference type="Pfam" id="PF01522">
    <property type="entry name" value="Polysacc_deac_1"/>
    <property type="match status" value="1"/>
</dbReference>
<dbReference type="EMBL" id="JAFBEE010000031">
    <property type="protein sequence ID" value="MBM7616329.1"/>
    <property type="molecule type" value="Genomic_DNA"/>
</dbReference>
<protein>
    <submittedName>
        <fullName evidence="6">Peptidoglycan/xylan/chitin deacetylase (PgdA/CDA1 family)</fullName>
    </submittedName>
</protein>
<dbReference type="Gene3D" id="3.20.20.370">
    <property type="entry name" value="Glycoside hydrolase/deacetylase"/>
    <property type="match status" value="1"/>
</dbReference>
<sequence length="371" mass="42445">MKKYLVIPIIASVLLTGCFSEIAADKGAAEQPQQQGTVEEKENQKEEEEPQESEEKPVEEEKEVVEINLQEVQPNEAGEVMVLMYHQIREPESEWSRTPDNFRKDLQALYDNGFRPISLYDYATGNITTEAGYTPVVITFDDGNQNNFNMIQDAKGEWVIDPDSAVGMLVDFHEKHPDFPLEATFFINGGTPFGQKEFVEYKLKYLVEKGMDVGNHTNTHINFTSASKEKIQEELGKLQRLINKYLPDYEVNTLALPFGSKPKDKALFKYVESGEYEGKKYNHLAILEVGWDPYHSAFNKNFNPSKIRRVRASETKVDGVGMYDWIKAFENGSRTRYISDGDPNTITVQENHKDLLSEDLKGRTIRTYTLE</sequence>
<name>A0ABS2NUS0_9FIRM</name>
<comment type="subcellular location">
    <subcellularLocation>
        <location evidence="1">Secreted</location>
    </subcellularLocation>
</comment>
<dbReference type="Proteomes" id="UP001314796">
    <property type="component" value="Unassembled WGS sequence"/>
</dbReference>
<evidence type="ECO:0000256" key="1">
    <source>
        <dbReference type="ARBA" id="ARBA00004613"/>
    </source>
</evidence>
<evidence type="ECO:0000313" key="7">
    <source>
        <dbReference type="Proteomes" id="UP001314796"/>
    </source>
</evidence>
<dbReference type="InterPro" id="IPR011330">
    <property type="entry name" value="Glyco_hydro/deAcase_b/a-brl"/>
</dbReference>
<organism evidence="6 7">
    <name type="scientific">Alkaliphilus hydrothermalis</name>
    <dbReference type="NCBI Taxonomy" id="1482730"/>
    <lineage>
        <taxon>Bacteria</taxon>
        <taxon>Bacillati</taxon>
        <taxon>Bacillota</taxon>
        <taxon>Clostridia</taxon>
        <taxon>Peptostreptococcales</taxon>
        <taxon>Natronincolaceae</taxon>
        <taxon>Alkaliphilus</taxon>
    </lineage>
</organism>
<evidence type="ECO:0000313" key="6">
    <source>
        <dbReference type="EMBL" id="MBM7616329.1"/>
    </source>
</evidence>
<dbReference type="InterPro" id="IPR051398">
    <property type="entry name" value="Polysacch_Deacetylase"/>
</dbReference>
<dbReference type="RefSeq" id="WP_204404435.1">
    <property type="nucleotide sequence ID" value="NZ_JAFBEE010000031.1"/>
</dbReference>
<dbReference type="PANTHER" id="PTHR34216:SF3">
    <property type="entry name" value="POLY-BETA-1,6-N-ACETYL-D-GLUCOSAMINE N-DEACETYLASE"/>
    <property type="match status" value="1"/>
</dbReference>
<dbReference type="PANTHER" id="PTHR34216">
    <property type="match status" value="1"/>
</dbReference>